<comment type="caution">
    <text evidence="5">The sequence shown here is derived from an EMBL/GenBank/DDBJ whole genome shotgun (WGS) entry which is preliminary data.</text>
</comment>
<dbReference type="InterPro" id="IPR050679">
    <property type="entry name" value="Bact_HTH_transcr_reg"/>
</dbReference>
<organism evidence="5 6">
    <name type="scientific">Mesobacillus subterraneus</name>
    <dbReference type="NCBI Taxonomy" id="285983"/>
    <lineage>
        <taxon>Bacteria</taxon>
        <taxon>Bacillati</taxon>
        <taxon>Bacillota</taxon>
        <taxon>Bacilli</taxon>
        <taxon>Bacillales</taxon>
        <taxon>Bacillaceae</taxon>
        <taxon>Mesobacillus</taxon>
    </lineage>
</organism>
<accession>A0A0D6ZGP8</accession>
<feature type="domain" description="HTH gntR-type" evidence="4">
    <location>
        <begin position="8"/>
        <end position="76"/>
    </location>
</feature>
<dbReference type="SUPFAM" id="SSF64288">
    <property type="entry name" value="Chorismate lyase-like"/>
    <property type="match status" value="1"/>
</dbReference>
<protein>
    <submittedName>
        <fullName evidence="5">GntR family transcriptional regulator</fullName>
    </submittedName>
</protein>
<dbReference type="Pfam" id="PF07702">
    <property type="entry name" value="UTRA"/>
    <property type="match status" value="1"/>
</dbReference>
<evidence type="ECO:0000259" key="4">
    <source>
        <dbReference type="PROSITE" id="PS50949"/>
    </source>
</evidence>
<dbReference type="InterPro" id="IPR036388">
    <property type="entry name" value="WH-like_DNA-bd_sf"/>
</dbReference>
<dbReference type="SMART" id="SM00345">
    <property type="entry name" value="HTH_GNTR"/>
    <property type="match status" value="1"/>
</dbReference>
<dbReference type="InterPro" id="IPR000524">
    <property type="entry name" value="Tscrpt_reg_HTH_GntR"/>
</dbReference>
<dbReference type="Gene3D" id="1.10.10.10">
    <property type="entry name" value="Winged helix-like DNA-binding domain superfamily/Winged helix DNA-binding domain"/>
    <property type="match status" value="1"/>
</dbReference>
<sequence length="241" mass="27717">MSEQKKELALYTTIKFKIIELIKSGKYKVNDQLPTESEFCEEYNVSRTTVRLALQQLELEGYLKRIQGKGTFVSMAKIQTPLTQKIRSFAQQMQGRNSKSEVIELEVIPANQTIASILEIEEKDPVIKLVRLRYADKEPIQYHTSYIPWKVAPGLSIEDCQNSLFEVLRTKYEINISRGIESIEPILSDEVVSNYLNIPVNSPSFLSESTTYDDKDSVIEYAQIITRGDRTKFVVEQSYNE</sequence>
<dbReference type="GO" id="GO:0045892">
    <property type="term" value="P:negative regulation of DNA-templated transcription"/>
    <property type="evidence" value="ECO:0007669"/>
    <property type="project" value="TreeGrafter"/>
</dbReference>
<dbReference type="PANTHER" id="PTHR44846">
    <property type="entry name" value="MANNOSYL-D-GLYCERATE TRANSPORT/METABOLISM SYSTEM REPRESSOR MNGR-RELATED"/>
    <property type="match status" value="1"/>
</dbReference>
<dbReference type="InterPro" id="IPR011663">
    <property type="entry name" value="UTRA"/>
</dbReference>
<gene>
    <name evidence="5" type="ORF">UB32_00910</name>
</gene>
<keyword evidence="1" id="KW-0805">Transcription regulation</keyword>
<keyword evidence="2" id="KW-0238">DNA-binding</keyword>
<dbReference type="GO" id="GO:0003700">
    <property type="term" value="F:DNA-binding transcription factor activity"/>
    <property type="evidence" value="ECO:0007669"/>
    <property type="project" value="InterPro"/>
</dbReference>
<dbReference type="Pfam" id="PF00392">
    <property type="entry name" value="GntR"/>
    <property type="match status" value="1"/>
</dbReference>
<dbReference type="PANTHER" id="PTHR44846:SF1">
    <property type="entry name" value="MANNOSYL-D-GLYCERATE TRANSPORT_METABOLISM SYSTEM REPRESSOR MNGR-RELATED"/>
    <property type="match status" value="1"/>
</dbReference>
<evidence type="ECO:0000256" key="2">
    <source>
        <dbReference type="ARBA" id="ARBA00023125"/>
    </source>
</evidence>
<dbReference type="GO" id="GO:0003677">
    <property type="term" value="F:DNA binding"/>
    <property type="evidence" value="ECO:0007669"/>
    <property type="project" value="UniProtKB-KW"/>
</dbReference>
<name>A0A0D6ZGP8_9BACI</name>
<evidence type="ECO:0000313" key="5">
    <source>
        <dbReference type="EMBL" id="KIY23803.1"/>
    </source>
</evidence>
<dbReference type="InterPro" id="IPR036390">
    <property type="entry name" value="WH_DNA-bd_sf"/>
</dbReference>
<dbReference type="PATRIC" id="fig|285983.3.peg.79"/>
<evidence type="ECO:0000256" key="3">
    <source>
        <dbReference type="ARBA" id="ARBA00023163"/>
    </source>
</evidence>
<dbReference type="PRINTS" id="PR00035">
    <property type="entry name" value="HTHGNTR"/>
</dbReference>
<dbReference type="RefSeq" id="WP_044390454.1">
    <property type="nucleotide sequence ID" value="NZ_JXIQ01000010.1"/>
</dbReference>
<dbReference type="FunFam" id="1.10.10.10:FF:000079">
    <property type="entry name" value="GntR family transcriptional regulator"/>
    <property type="match status" value="1"/>
</dbReference>
<dbReference type="AlphaFoldDB" id="A0A0D6ZGP8"/>
<reference evidence="5 6" key="1">
    <citation type="submission" date="2015-01" db="EMBL/GenBank/DDBJ databases">
        <title>Draft genome sequences of the supercritical CO2 tolerant bacteria Bacillus subterraneus MITOT1 and Bacillus cereus MIT0214.</title>
        <authorList>
            <person name="Peet K.C."/>
            <person name="Thompson J.R."/>
        </authorList>
    </citation>
    <scope>NUCLEOTIDE SEQUENCE [LARGE SCALE GENOMIC DNA]</scope>
    <source>
        <strain evidence="5 6">MITOT1</strain>
    </source>
</reference>
<evidence type="ECO:0000313" key="6">
    <source>
        <dbReference type="Proteomes" id="UP000032512"/>
    </source>
</evidence>
<keyword evidence="3" id="KW-0804">Transcription</keyword>
<keyword evidence="6" id="KW-1185">Reference proteome</keyword>
<dbReference type="Gene3D" id="3.40.1410.10">
    <property type="entry name" value="Chorismate lyase-like"/>
    <property type="match status" value="1"/>
</dbReference>
<dbReference type="SMART" id="SM00866">
    <property type="entry name" value="UTRA"/>
    <property type="match status" value="1"/>
</dbReference>
<dbReference type="EMBL" id="JXIQ01000010">
    <property type="protein sequence ID" value="KIY23803.1"/>
    <property type="molecule type" value="Genomic_DNA"/>
</dbReference>
<dbReference type="Proteomes" id="UP000032512">
    <property type="component" value="Unassembled WGS sequence"/>
</dbReference>
<dbReference type="PROSITE" id="PS50949">
    <property type="entry name" value="HTH_GNTR"/>
    <property type="match status" value="1"/>
</dbReference>
<dbReference type="InterPro" id="IPR028978">
    <property type="entry name" value="Chorismate_lyase_/UTRA_dom_sf"/>
</dbReference>
<dbReference type="OrthoDB" id="457376at2"/>
<evidence type="ECO:0000256" key="1">
    <source>
        <dbReference type="ARBA" id="ARBA00023015"/>
    </source>
</evidence>
<dbReference type="SUPFAM" id="SSF46785">
    <property type="entry name" value="Winged helix' DNA-binding domain"/>
    <property type="match status" value="1"/>
</dbReference>
<proteinExistence type="predicted"/>
<dbReference type="CDD" id="cd07377">
    <property type="entry name" value="WHTH_GntR"/>
    <property type="match status" value="1"/>
</dbReference>